<dbReference type="EMBL" id="WWCP01000008">
    <property type="protein sequence ID" value="MYM82162.1"/>
    <property type="molecule type" value="Genomic_DNA"/>
</dbReference>
<proteinExistence type="predicted"/>
<keyword evidence="1" id="KW-0472">Membrane</keyword>
<dbReference type="Proteomes" id="UP000474565">
    <property type="component" value="Unassembled WGS sequence"/>
</dbReference>
<evidence type="ECO:0000259" key="2">
    <source>
        <dbReference type="Pfam" id="PF05232"/>
    </source>
</evidence>
<feature type="domain" description="Chlorhexidine efflux transporter" evidence="2">
    <location>
        <begin position="3"/>
        <end position="65"/>
    </location>
</feature>
<name>A0A6L8MJQ1_9BURK</name>
<protein>
    <submittedName>
        <fullName evidence="3">PACE efflux transporter</fullName>
    </submittedName>
</protein>
<feature type="transmembrane region" description="Helical" evidence="1">
    <location>
        <begin position="106"/>
        <end position="126"/>
    </location>
</feature>
<organism evidence="3 4">
    <name type="scientific">Duganella lactea</name>
    <dbReference type="NCBI Taxonomy" id="2692173"/>
    <lineage>
        <taxon>Bacteria</taxon>
        <taxon>Pseudomonadati</taxon>
        <taxon>Pseudomonadota</taxon>
        <taxon>Betaproteobacteria</taxon>
        <taxon>Burkholderiales</taxon>
        <taxon>Oxalobacteraceae</taxon>
        <taxon>Telluria group</taxon>
        <taxon>Duganella</taxon>
    </lineage>
</organism>
<evidence type="ECO:0000313" key="3">
    <source>
        <dbReference type="EMBL" id="MYM82162.1"/>
    </source>
</evidence>
<keyword evidence="1" id="KW-1133">Transmembrane helix</keyword>
<evidence type="ECO:0000256" key="1">
    <source>
        <dbReference type="SAM" id="Phobius"/>
    </source>
</evidence>
<comment type="caution">
    <text evidence="3">The sequence shown here is derived from an EMBL/GenBank/DDBJ whole genome shotgun (WGS) entry which is preliminary data.</text>
</comment>
<dbReference type="InterPro" id="IPR007896">
    <property type="entry name" value="BTP_bacteria"/>
</dbReference>
<dbReference type="NCBIfam" id="NF033664">
    <property type="entry name" value="PACE_transport"/>
    <property type="match status" value="1"/>
</dbReference>
<accession>A0A6L8MJQ1</accession>
<keyword evidence="1" id="KW-0812">Transmembrane</keyword>
<dbReference type="AlphaFoldDB" id="A0A6L8MJQ1"/>
<feature type="transmembrane region" description="Helical" evidence="1">
    <location>
        <begin position="37"/>
        <end position="59"/>
    </location>
</feature>
<feature type="domain" description="Chlorhexidine efflux transporter" evidence="2">
    <location>
        <begin position="73"/>
        <end position="135"/>
    </location>
</feature>
<sequence length="142" mass="15743">MQGLKRKILYASLFELIAVGLTTSLLVLGAGHDAGHAGVAAVVSSTVAFIWNLIFNHAFEAWEARQPKHGRGRGWKRRAAHALGFEGGLVVMLVPLFAWWLNISLWQALLLDIGLLLFFMVYTYIFSLTFDRLFGLPVSARG</sequence>
<feature type="transmembrane region" description="Helical" evidence="1">
    <location>
        <begin position="80"/>
        <end position="100"/>
    </location>
</feature>
<evidence type="ECO:0000313" key="4">
    <source>
        <dbReference type="Proteomes" id="UP000474565"/>
    </source>
</evidence>
<dbReference type="InterPro" id="IPR058208">
    <property type="entry name" value="PACE"/>
</dbReference>
<dbReference type="RefSeq" id="WP_161019225.1">
    <property type="nucleotide sequence ID" value="NZ_WWCP01000008.1"/>
</dbReference>
<dbReference type="Pfam" id="PF05232">
    <property type="entry name" value="BTP"/>
    <property type="match status" value="2"/>
</dbReference>
<feature type="transmembrane region" description="Helical" evidence="1">
    <location>
        <begin position="12"/>
        <end position="31"/>
    </location>
</feature>
<gene>
    <name evidence="3" type="ORF">GTP44_09385</name>
</gene>
<reference evidence="3 4" key="1">
    <citation type="submission" date="2019-12" db="EMBL/GenBank/DDBJ databases">
        <title>Novel species isolated from a subtropical stream in China.</title>
        <authorList>
            <person name="Lu H."/>
        </authorList>
    </citation>
    <scope>NUCLEOTIDE SEQUENCE [LARGE SCALE GENOMIC DNA]</scope>
    <source>
        <strain evidence="3 4">FT50W</strain>
    </source>
</reference>